<dbReference type="AlphaFoldDB" id="A0AAD6XGQ2"/>
<organism evidence="1 2">
    <name type="scientific">Mycena belliarum</name>
    <dbReference type="NCBI Taxonomy" id="1033014"/>
    <lineage>
        <taxon>Eukaryota</taxon>
        <taxon>Fungi</taxon>
        <taxon>Dikarya</taxon>
        <taxon>Basidiomycota</taxon>
        <taxon>Agaricomycotina</taxon>
        <taxon>Agaricomycetes</taxon>
        <taxon>Agaricomycetidae</taxon>
        <taxon>Agaricales</taxon>
        <taxon>Marasmiineae</taxon>
        <taxon>Mycenaceae</taxon>
        <taxon>Mycena</taxon>
    </lineage>
</organism>
<evidence type="ECO:0000313" key="2">
    <source>
        <dbReference type="Proteomes" id="UP001222325"/>
    </source>
</evidence>
<gene>
    <name evidence="1" type="ORF">B0H15DRAFT_957421</name>
</gene>
<proteinExistence type="predicted"/>
<accession>A0AAD6XGQ2</accession>
<keyword evidence="2" id="KW-1185">Reference proteome</keyword>
<evidence type="ECO:0000313" key="1">
    <source>
        <dbReference type="EMBL" id="KAJ7071917.1"/>
    </source>
</evidence>
<name>A0AAD6XGQ2_9AGAR</name>
<dbReference type="EMBL" id="JARJCN010000120">
    <property type="protein sequence ID" value="KAJ7071917.1"/>
    <property type="molecule type" value="Genomic_DNA"/>
</dbReference>
<reference evidence="1" key="1">
    <citation type="submission" date="2023-03" db="EMBL/GenBank/DDBJ databases">
        <title>Massive genome expansion in bonnet fungi (Mycena s.s.) driven by repeated elements and novel gene families across ecological guilds.</title>
        <authorList>
            <consortium name="Lawrence Berkeley National Laboratory"/>
            <person name="Harder C.B."/>
            <person name="Miyauchi S."/>
            <person name="Viragh M."/>
            <person name="Kuo A."/>
            <person name="Thoen E."/>
            <person name="Andreopoulos B."/>
            <person name="Lu D."/>
            <person name="Skrede I."/>
            <person name="Drula E."/>
            <person name="Henrissat B."/>
            <person name="Morin E."/>
            <person name="Kohler A."/>
            <person name="Barry K."/>
            <person name="LaButti K."/>
            <person name="Morin E."/>
            <person name="Salamov A."/>
            <person name="Lipzen A."/>
            <person name="Mereny Z."/>
            <person name="Hegedus B."/>
            <person name="Baldrian P."/>
            <person name="Stursova M."/>
            <person name="Weitz H."/>
            <person name="Taylor A."/>
            <person name="Grigoriev I.V."/>
            <person name="Nagy L.G."/>
            <person name="Martin F."/>
            <person name="Kauserud H."/>
        </authorList>
    </citation>
    <scope>NUCLEOTIDE SEQUENCE</scope>
    <source>
        <strain evidence="1">CBHHK173m</strain>
    </source>
</reference>
<protein>
    <submittedName>
        <fullName evidence="1">Uncharacterized protein</fullName>
    </submittedName>
</protein>
<dbReference type="Proteomes" id="UP001222325">
    <property type="component" value="Unassembled WGS sequence"/>
</dbReference>
<sequence length="220" mass="23515">MDIGPYDDTMLSSPLVPVDSDSFTFRMKSCIISLASPQCNEPYHAANGIRRLSNISSDLDLRLQLAAVFCDLRARSGRIFVRLPRVHRRALVRPAPCAATALHLSVGCVMPGGLRAHLAGVLAAARRIPSLIASDADAPPALHHDPWPAPLNSTILSALAPARRSINASYPARKCLPCVPPSTPWSPSGSASLLSCSAPRRTLPRALLGPAPFVLLPHYL</sequence>
<comment type="caution">
    <text evidence="1">The sequence shown here is derived from an EMBL/GenBank/DDBJ whole genome shotgun (WGS) entry which is preliminary data.</text>
</comment>